<keyword evidence="5 6" id="KW-0472">Membrane</keyword>
<dbReference type="Gene3D" id="2.60.450.10">
    <property type="entry name" value="Lipopolysaccharide (LPS) transport protein A like domain"/>
    <property type="match status" value="1"/>
</dbReference>
<accession>A0A5A9W1H5</accession>
<dbReference type="PANTHER" id="PTHR37481">
    <property type="entry name" value="LIPOPOLYSACCHARIDE EXPORT SYSTEM PROTEIN LPTC"/>
    <property type="match status" value="1"/>
</dbReference>
<evidence type="ECO:0000256" key="3">
    <source>
        <dbReference type="ARBA" id="ARBA00022692"/>
    </source>
</evidence>
<feature type="transmembrane region" description="Helical" evidence="6">
    <location>
        <begin position="7"/>
        <end position="25"/>
    </location>
</feature>
<keyword evidence="4 6" id="KW-1133">Transmembrane helix</keyword>
<dbReference type="Pfam" id="PF06835">
    <property type="entry name" value="LptC"/>
    <property type="match status" value="1"/>
</dbReference>
<name>A0A5A9W1H5_9GAMM</name>
<dbReference type="InterPro" id="IPR026265">
    <property type="entry name" value="LptC"/>
</dbReference>
<evidence type="ECO:0000313" key="8">
    <source>
        <dbReference type="Proteomes" id="UP000325302"/>
    </source>
</evidence>
<dbReference type="Proteomes" id="UP000325302">
    <property type="component" value="Unassembled WGS sequence"/>
</dbReference>
<reference evidence="7 8" key="1">
    <citation type="submission" date="2019-03" db="EMBL/GenBank/DDBJ databases">
        <title>Nitrincola sp. nov. isolated from an Indian soda lake.</title>
        <authorList>
            <person name="Joshi A."/>
            <person name="Thite S.V."/>
            <person name="Joseph N."/>
            <person name="Dhotre D."/>
            <person name="Moorthy M."/>
            <person name="Shouche Y.S."/>
        </authorList>
    </citation>
    <scope>NUCLEOTIDE SEQUENCE [LARGE SCALE GENOMIC DNA]</scope>
    <source>
        <strain evidence="7 8">MEB193</strain>
    </source>
</reference>
<evidence type="ECO:0000256" key="6">
    <source>
        <dbReference type="SAM" id="Phobius"/>
    </source>
</evidence>
<dbReference type="RefSeq" id="WP_149391291.1">
    <property type="nucleotide sequence ID" value="NZ_SMRS01000007.1"/>
</dbReference>
<dbReference type="AlphaFoldDB" id="A0A5A9W1H5"/>
<dbReference type="GO" id="GO:0015221">
    <property type="term" value="F:lipopolysaccharide transmembrane transporter activity"/>
    <property type="evidence" value="ECO:0007669"/>
    <property type="project" value="InterPro"/>
</dbReference>
<evidence type="ECO:0000256" key="2">
    <source>
        <dbReference type="ARBA" id="ARBA00022519"/>
    </source>
</evidence>
<keyword evidence="8" id="KW-1185">Reference proteome</keyword>
<dbReference type="PANTHER" id="PTHR37481:SF1">
    <property type="entry name" value="LIPOPOLYSACCHARIDE EXPORT SYSTEM PROTEIN LPTC"/>
    <property type="match status" value="1"/>
</dbReference>
<evidence type="ECO:0000256" key="4">
    <source>
        <dbReference type="ARBA" id="ARBA00022989"/>
    </source>
</evidence>
<dbReference type="InterPro" id="IPR010664">
    <property type="entry name" value="LipoPS_assembly_LptC-rel"/>
</dbReference>
<dbReference type="InterPro" id="IPR052363">
    <property type="entry name" value="LPS_export_LptC"/>
</dbReference>
<keyword evidence="3 6" id="KW-0812">Transmembrane</keyword>
<gene>
    <name evidence="7" type="primary">lptC</name>
    <name evidence="7" type="ORF">E1H14_09775</name>
</gene>
<dbReference type="EMBL" id="SMRS01000007">
    <property type="protein sequence ID" value="KAA0874059.1"/>
    <property type="molecule type" value="Genomic_DNA"/>
</dbReference>
<evidence type="ECO:0000313" key="7">
    <source>
        <dbReference type="EMBL" id="KAA0874059.1"/>
    </source>
</evidence>
<dbReference type="OrthoDB" id="5797118at2"/>
<dbReference type="GO" id="GO:0017089">
    <property type="term" value="F:glycolipid transfer activity"/>
    <property type="evidence" value="ECO:0007669"/>
    <property type="project" value="TreeGrafter"/>
</dbReference>
<organism evidence="7 8">
    <name type="scientific">Nitrincola tapanii</name>
    <dbReference type="NCBI Taxonomy" id="1708751"/>
    <lineage>
        <taxon>Bacteria</taxon>
        <taxon>Pseudomonadati</taxon>
        <taxon>Pseudomonadota</taxon>
        <taxon>Gammaproteobacteria</taxon>
        <taxon>Oceanospirillales</taxon>
        <taxon>Oceanospirillaceae</taxon>
        <taxon>Nitrincola</taxon>
    </lineage>
</organism>
<comment type="caution">
    <text evidence="7">The sequence shown here is derived from an EMBL/GenBank/DDBJ whole genome shotgun (WGS) entry which is preliminary data.</text>
</comment>
<dbReference type="NCBIfam" id="TIGR04409">
    <property type="entry name" value="LptC_YrbK"/>
    <property type="match status" value="1"/>
</dbReference>
<dbReference type="GO" id="GO:0005886">
    <property type="term" value="C:plasma membrane"/>
    <property type="evidence" value="ECO:0007669"/>
    <property type="project" value="InterPro"/>
</dbReference>
<sequence length="188" mass="21229">MVRGLKLRWLLPLFFVSLPLIYWGLFGTPGQTRLSDANDPERIDFFMVNAQMQQFNTMGELARELDSPLVVHKPGQDVLHLTEPLLRLPQPEGEPTRVRADHGIMQDDESEIELAGHVEVIDNSPTGLETRLTTSVLRLLPPENYAETDAPVTVTRGQSRTDAIGMQAWLDQRRVDLLSEVRGSYVKN</sequence>
<protein>
    <submittedName>
        <fullName evidence="7">LPS export ABC transporter periplasmic protein LptC</fullName>
    </submittedName>
</protein>
<evidence type="ECO:0000256" key="1">
    <source>
        <dbReference type="ARBA" id="ARBA00022475"/>
    </source>
</evidence>
<dbReference type="GO" id="GO:0030288">
    <property type="term" value="C:outer membrane-bounded periplasmic space"/>
    <property type="evidence" value="ECO:0007669"/>
    <property type="project" value="TreeGrafter"/>
</dbReference>
<keyword evidence="1" id="KW-1003">Cell membrane</keyword>
<evidence type="ECO:0000256" key="5">
    <source>
        <dbReference type="ARBA" id="ARBA00023136"/>
    </source>
</evidence>
<keyword evidence="2" id="KW-0997">Cell inner membrane</keyword>
<proteinExistence type="predicted"/>